<dbReference type="InterPro" id="IPR027417">
    <property type="entry name" value="P-loop_NTPase"/>
</dbReference>
<dbReference type="Proteomes" id="UP000229340">
    <property type="component" value="Chromosome"/>
</dbReference>
<protein>
    <submittedName>
        <fullName evidence="2">ATP-binding protein</fullName>
    </submittedName>
</protein>
<dbReference type="PANTHER" id="PTHR43581:SF2">
    <property type="entry name" value="EXCINUCLEASE ATPASE SUBUNIT"/>
    <property type="match status" value="1"/>
</dbReference>
<dbReference type="InterPro" id="IPR003593">
    <property type="entry name" value="AAA+_ATPase"/>
</dbReference>
<dbReference type="InterPro" id="IPR051396">
    <property type="entry name" value="Bact_Antivir_Def_Nuclease"/>
</dbReference>
<organism evidence="2 3">
    <name type="scientific">Faucicola osloensis</name>
    <name type="common">Moraxella osloensis</name>
    <dbReference type="NCBI Taxonomy" id="34062"/>
    <lineage>
        <taxon>Bacteria</taxon>
        <taxon>Pseudomonadati</taxon>
        <taxon>Pseudomonadota</taxon>
        <taxon>Gammaproteobacteria</taxon>
        <taxon>Moraxellales</taxon>
        <taxon>Moraxellaceae</taxon>
        <taxon>Faucicola</taxon>
    </lineage>
</organism>
<evidence type="ECO:0000313" key="3">
    <source>
        <dbReference type="Proteomes" id="UP000229340"/>
    </source>
</evidence>
<dbReference type="Gene3D" id="3.40.50.300">
    <property type="entry name" value="P-loop containing nucleotide triphosphate hydrolases"/>
    <property type="match status" value="2"/>
</dbReference>
<dbReference type="Pfam" id="PF13175">
    <property type="entry name" value="AAA_15"/>
    <property type="match status" value="1"/>
</dbReference>
<evidence type="ECO:0000259" key="1">
    <source>
        <dbReference type="SMART" id="SM00382"/>
    </source>
</evidence>
<dbReference type="PANTHER" id="PTHR43581">
    <property type="entry name" value="ATP/GTP PHOSPHATASE"/>
    <property type="match status" value="1"/>
</dbReference>
<sequence length="442" mass="51996">MSSKLQIEIKKFRSVESADIKIDGITLVAGENGSGKSTISKILYYLFKTVGNFEDLVIKDLNFKLRNIHRYFDYYMDDVLFDLDKQIHTENFESFIELRDLFQSLSSINSVEDGQKKWNIFFSEFKKIYFKSIDQNRFEDNYSDKGNWHSRRIRLIAQDLFSSDSDINNQQSLLFELENKTQNYFKEAQSQIDSRPTSLFVRRLREIFGKDDIPQLFKVKEFDDLIFSIDERNFSIPYTIENSIYIDTPMMLSINRTGIEHWHDLNNFLSTSSKVTNEVSNEITEILNGDVEYEENVLKNEFKYNRVDKQVFNLLDVATGIKAFSILQLLLKNNLLNDKTLLIIDEPESNLHPQWIIEYARIIVMLNKNLGINFFLTSHNPDMVSAIRYISEKQEILENVNFYLAEKANDSFMYDYTYLGTEIDPIFESFNIALDRINQYGV</sequence>
<keyword evidence="2" id="KW-0067">ATP-binding</keyword>
<evidence type="ECO:0000313" key="2">
    <source>
        <dbReference type="EMBL" id="ATR79059.1"/>
    </source>
</evidence>
<dbReference type="RefSeq" id="WP_100270285.1">
    <property type="nucleotide sequence ID" value="NZ_CP024443.1"/>
</dbReference>
<dbReference type="SMART" id="SM00382">
    <property type="entry name" value="AAA"/>
    <property type="match status" value="1"/>
</dbReference>
<keyword evidence="2" id="KW-0547">Nucleotide-binding</keyword>
<gene>
    <name evidence="2" type="ORF">NP7_07215</name>
</gene>
<dbReference type="SUPFAM" id="SSF52540">
    <property type="entry name" value="P-loop containing nucleoside triphosphate hydrolases"/>
    <property type="match status" value="1"/>
</dbReference>
<name>A0A2D2LVJ7_FAUOS</name>
<feature type="domain" description="AAA+ ATPase" evidence="1">
    <location>
        <begin position="22"/>
        <end position="401"/>
    </location>
</feature>
<dbReference type="AlphaFoldDB" id="A0A2D2LVJ7"/>
<reference evidence="3" key="1">
    <citation type="submission" date="2017-11" db="EMBL/GenBank/DDBJ databases">
        <title>Complete genome sequence of Moraxella osloensis NP7 isolated from human skin.</title>
        <authorList>
            <person name="Lee K."/>
            <person name="Lim J.Y."/>
            <person name="Hwang I."/>
        </authorList>
    </citation>
    <scope>NUCLEOTIDE SEQUENCE [LARGE SCALE GENOMIC DNA]</scope>
    <source>
        <strain evidence="3">NP7</strain>
    </source>
</reference>
<dbReference type="GO" id="GO:0005524">
    <property type="term" value="F:ATP binding"/>
    <property type="evidence" value="ECO:0007669"/>
    <property type="project" value="UniProtKB-KW"/>
</dbReference>
<dbReference type="InterPro" id="IPR041685">
    <property type="entry name" value="AAA_GajA/Old/RecF-like"/>
</dbReference>
<accession>A0A2D2LVJ7</accession>
<proteinExistence type="predicted"/>
<dbReference type="EMBL" id="CP024443">
    <property type="protein sequence ID" value="ATR79059.1"/>
    <property type="molecule type" value="Genomic_DNA"/>
</dbReference>